<organism evidence="1">
    <name type="scientific">Sulfolobales Beppu filamentous phage 1</name>
    <dbReference type="NCBI Taxonomy" id="2493122"/>
    <lineage>
        <taxon>Viruses</taxon>
        <taxon>Adnaviria</taxon>
        <taxon>Zilligvirae</taxon>
        <taxon>Taleaviricota</taxon>
        <taxon>Tokiviricetes</taxon>
        <taxon>Ligamenvirales</taxon>
        <taxon>Lipothrixviridae</taxon>
        <taxon>Alphalipothrixvirus</taxon>
        <taxon>Alphalipothrixvirus beppuense</taxon>
    </lineage>
</organism>
<protein>
    <submittedName>
        <fullName evidence="1">Uncharacterized protein</fullName>
    </submittedName>
</protein>
<proteinExistence type="predicted"/>
<dbReference type="Proteomes" id="UP000267912">
    <property type="component" value="Segment"/>
</dbReference>
<reference evidence="1" key="1">
    <citation type="journal article" date="2018" name="Environ. Microbiol.">
        <title>New archaeal viruses discovered by metagenomic analysis of viral communities in enrichment cultures.</title>
        <authorList>
            <person name="Liu Y."/>
            <person name="Brandt D."/>
            <person name="Ishino S."/>
            <person name="Ishino Y."/>
            <person name="Koonin E.V."/>
            <person name="Kalinowski J."/>
            <person name="Krupovic M."/>
            <person name="Prangishvili D."/>
        </authorList>
    </citation>
    <scope>NUCLEOTIDE SEQUENCE [LARGE SCALE GENOMIC DNA]</scope>
</reference>
<gene>
    <name evidence="1" type="ORF">SBFV1_gp26</name>
</gene>
<sequence length="185" mass="21731">MNEILPKPKFNNLNLTLIKTFYLNSKKFFADPFLYSIALGVWAYNIMQEAKIVELADNYSLFYIKNETPLLTLFFNTAVHYFNVEAERDAYKDISAEHINEFLADLKKATDNAYTIINNLYYKIDQRIVNMMYTQYTIWVLGVLYGFYSDDFDKVSDVILKSELPIIKLIRGEIKRERLPLSSTK</sequence>
<accession>A0A3Q8Q3L5</accession>
<name>A0A3Q8Q3L5_9VIRU</name>
<evidence type="ECO:0000313" key="1">
    <source>
        <dbReference type="EMBL" id="AZI75727.1"/>
    </source>
</evidence>
<dbReference type="EMBL" id="MK064562">
    <property type="protein sequence ID" value="AZI75727.1"/>
    <property type="molecule type" value="Genomic_DNA"/>
</dbReference>